<accession>A0AAD1U4C2</accession>
<dbReference type="Gene3D" id="1.10.510.10">
    <property type="entry name" value="Transferase(Phosphotransferase) domain 1"/>
    <property type="match status" value="1"/>
</dbReference>
<keyword evidence="8" id="KW-1185">Reference proteome</keyword>
<evidence type="ECO:0000256" key="3">
    <source>
        <dbReference type="ARBA" id="ARBA00022777"/>
    </source>
</evidence>
<reference evidence="7" key="1">
    <citation type="submission" date="2023-07" db="EMBL/GenBank/DDBJ databases">
        <authorList>
            <consortium name="AG Swart"/>
            <person name="Singh M."/>
            <person name="Singh A."/>
            <person name="Seah K."/>
            <person name="Emmerich C."/>
        </authorList>
    </citation>
    <scope>NUCLEOTIDE SEQUENCE</scope>
    <source>
        <strain evidence="7">DP1</strain>
    </source>
</reference>
<dbReference type="AlphaFoldDB" id="A0AAD1U4C2"/>
<dbReference type="Pfam" id="PF00069">
    <property type="entry name" value="Pkinase"/>
    <property type="match status" value="1"/>
</dbReference>
<feature type="domain" description="Protein kinase" evidence="6">
    <location>
        <begin position="7"/>
        <end position="295"/>
    </location>
</feature>
<dbReference type="GO" id="GO:0004674">
    <property type="term" value="F:protein serine/threonine kinase activity"/>
    <property type="evidence" value="ECO:0007669"/>
    <property type="project" value="InterPro"/>
</dbReference>
<evidence type="ECO:0000256" key="5">
    <source>
        <dbReference type="SAM" id="MobiDB-lite"/>
    </source>
</evidence>
<sequence>MKSIHNYVLSEIIGKGAMGDVYQCQIKKNSKIAPSASKRMRKGRKVACKMVKFKNISPLHKKYLIKEIELLIKIQHDNIIRFLEAKKTSNNIYIFMELCNGGTLRRFLDLQDGKLEEELVQKITKQIAEGLNHLNENEAMHRDLKLDNILLNFPKYEGDGIVPDEYIEEFDHEKEEIEVIIGDLGFARSIGEDELTTSYCGTPVNMAPEIMNRESYNSKVDIWSLGTMIYELLVGFSPFIGKTQEELAEKVNYGEYGIPKNLNVSLSFLSLVNKCLQFNPEDRISQRELISDPFLKNKDTFDKVDLAEILGVKNDPKYQPPYSGFNFTTKNSILINVKNPKIFDSFIRKIKAMKEDSSRISEVKEEEVKKTPLSSDSSPPNQPKDTLEENKINAKLVVQENSDLSNERSNESHLNKQASLDPNNIQKKPFHFRRFSRPTGGFINCMLTQLNTNNKIDEPSVLLKGLPSDNISQADSLQGGDNSIKIAKDPPQNDVRTTALASNEKVHDSSNQESQRFEILPKPLDIL</sequence>
<dbReference type="SUPFAM" id="SSF56112">
    <property type="entry name" value="Protein kinase-like (PK-like)"/>
    <property type="match status" value="1"/>
</dbReference>
<evidence type="ECO:0000256" key="1">
    <source>
        <dbReference type="ARBA" id="ARBA00022679"/>
    </source>
</evidence>
<evidence type="ECO:0000313" key="8">
    <source>
        <dbReference type="Proteomes" id="UP001295684"/>
    </source>
</evidence>
<evidence type="ECO:0000256" key="4">
    <source>
        <dbReference type="ARBA" id="ARBA00022840"/>
    </source>
</evidence>
<dbReference type="InterPro" id="IPR000719">
    <property type="entry name" value="Prot_kinase_dom"/>
</dbReference>
<dbReference type="GO" id="GO:0005524">
    <property type="term" value="F:ATP binding"/>
    <property type="evidence" value="ECO:0007669"/>
    <property type="project" value="UniProtKB-KW"/>
</dbReference>
<keyword evidence="1" id="KW-0808">Transferase</keyword>
<keyword evidence="3" id="KW-0418">Kinase</keyword>
<dbReference type="GO" id="GO:0005829">
    <property type="term" value="C:cytosol"/>
    <property type="evidence" value="ECO:0007669"/>
    <property type="project" value="TreeGrafter"/>
</dbReference>
<dbReference type="SMART" id="SM00220">
    <property type="entry name" value="S_TKc"/>
    <property type="match status" value="1"/>
</dbReference>
<proteinExistence type="predicted"/>
<dbReference type="GO" id="GO:0000407">
    <property type="term" value="C:phagophore assembly site"/>
    <property type="evidence" value="ECO:0007669"/>
    <property type="project" value="TreeGrafter"/>
</dbReference>
<dbReference type="GO" id="GO:0005776">
    <property type="term" value="C:autophagosome"/>
    <property type="evidence" value="ECO:0007669"/>
    <property type="project" value="TreeGrafter"/>
</dbReference>
<feature type="region of interest" description="Disordered" evidence="5">
    <location>
        <begin position="473"/>
        <end position="494"/>
    </location>
</feature>
<name>A0AAD1U4C2_EUPCR</name>
<evidence type="ECO:0000313" key="7">
    <source>
        <dbReference type="EMBL" id="CAI2362020.1"/>
    </source>
</evidence>
<organism evidence="7 8">
    <name type="scientific">Euplotes crassus</name>
    <dbReference type="NCBI Taxonomy" id="5936"/>
    <lineage>
        <taxon>Eukaryota</taxon>
        <taxon>Sar</taxon>
        <taxon>Alveolata</taxon>
        <taxon>Ciliophora</taxon>
        <taxon>Intramacronucleata</taxon>
        <taxon>Spirotrichea</taxon>
        <taxon>Hypotrichia</taxon>
        <taxon>Euplotida</taxon>
        <taxon>Euplotidae</taxon>
        <taxon>Moneuplotes</taxon>
    </lineage>
</organism>
<dbReference type="PROSITE" id="PS50011">
    <property type="entry name" value="PROTEIN_KINASE_DOM"/>
    <property type="match status" value="1"/>
</dbReference>
<dbReference type="InterPro" id="IPR045269">
    <property type="entry name" value="Atg1-like"/>
</dbReference>
<protein>
    <recommendedName>
        <fullName evidence="6">Protein kinase domain-containing protein</fullName>
    </recommendedName>
</protein>
<keyword evidence="4" id="KW-0067">ATP-binding</keyword>
<evidence type="ECO:0000259" key="6">
    <source>
        <dbReference type="PROSITE" id="PS50011"/>
    </source>
</evidence>
<gene>
    <name evidence="7" type="ORF">ECRASSUSDP1_LOCUS3337</name>
</gene>
<feature type="compositionally biased region" description="Polar residues" evidence="5">
    <location>
        <begin position="415"/>
        <end position="425"/>
    </location>
</feature>
<dbReference type="EMBL" id="CAMPGE010003196">
    <property type="protein sequence ID" value="CAI2362020.1"/>
    <property type="molecule type" value="Genomic_DNA"/>
</dbReference>
<dbReference type="PANTHER" id="PTHR24348:SF22">
    <property type="entry name" value="NON-SPECIFIC SERINE_THREONINE PROTEIN KINASE"/>
    <property type="match status" value="1"/>
</dbReference>
<dbReference type="GO" id="GO:0000045">
    <property type="term" value="P:autophagosome assembly"/>
    <property type="evidence" value="ECO:0007669"/>
    <property type="project" value="TreeGrafter"/>
</dbReference>
<dbReference type="GO" id="GO:0016020">
    <property type="term" value="C:membrane"/>
    <property type="evidence" value="ECO:0007669"/>
    <property type="project" value="TreeGrafter"/>
</dbReference>
<dbReference type="GO" id="GO:0010506">
    <property type="term" value="P:regulation of autophagy"/>
    <property type="evidence" value="ECO:0007669"/>
    <property type="project" value="InterPro"/>
</dbReference>
<feature type="compositionally biased region" description="Basic and acidic residues" evidence="5">
    <location>
        <begin position="405"/>
        <end position="414"/>
    </location>
</feature>
<feature type="region of interest" description="Disordered" evidence="5">
    <location>
        <begin position="358"/>
        <end position="425"/>
    </location>
</feature>
<evidence type="ECO:0000256" key="2">
    <source>
        <dbReference type="ARBA" id="ARBA00022741"/>
    </source>
</evidence>
<feature type="compositionally biased region" description="Basic and acidic residues" evidence="5">
    <location>
        <begin position="358"/>
        <end position="370"/>
    </location>
</feature>
<dbReference type="InterPro" id="IPR011009">
    <property type="entry name" value="Kinase-like_dom_sf"/>
</dbReference>
<dbReference type="PANTHER" id="PTHR24348">
    <property type="entry name" value="SERINE/THREONINE-PROTEIN KINASE UNC-51-RELATED"/>
    <property type="match status" value="1"/>
</dbReference>
<keyword evidence="2" id="KW-0547">Nucleotide-binding</keyword>
<comment type="caution">
    <text evidence="7">The sequence shown here is derived from an EMBL/GenBank/DDBJ whole genome shotgun (WGS) entry which is preliminary data.</text>
</comment>
<dbReference type="Proteomes" id="UP001295684">
    <property type="component" value="Unassembled WGS sequence"/>
</dbReference>